<keyword evidence="8" id="KW-0442">Lipid degradation</keyword>
<evidence type="ECO:0000313" key="14">
    <source>
        <dbReference type="EMBL" id="PMC16790.1"/>
    </source>
</evidence>
<feature type="compositionally biased region" description="Basic and acidic residues" evidence="10">
    <location>
        <begin position="270"/>
        <end position="305"/>
    </location>
</feature>
<dbReference type="RefSeq" id="WP_070502882.1">
    <property type="nucleotide sequence ID" value="NZ_JALCYA010000016.1"/>
</dbReference>
<comment type="similarity">
    <text evidence="3">Belongs to the AB hydrolase superfamily. Lipase family.</text>
</comment>
<feature type="compositionally biased region" description="Polar residues" evidence="10">
    <location>
        <begin position="333"/>
        <end position="342"/>
    </location>
</feature>
<feature type="region of interest" description="Disordered" evidence="10">
    <location>
        <begin position="32"/>
        <end position="426"/>
    </location>
</feature>
<accession>A0A2N6QB92</accession>
<evidence type="ECO:0000256" key="8">
    <source>
        <dbReference type="ARBA" id="ARBA00022963"/>
    </source>
</evidence>
<dbReference type="InterPro" id="IPR029058">
    <property type="entry name" value="AB_hydrolase_fold"/>
</dbReference>
<comment type="subcellular location">
    <subcellularLocation>
        <location evidence="2">Secreted</location>
    </subcellularLocation>
</comment>
<evidence type="ECO:0000256" key="6">
    <source>
        <dbReference type="ARBA" id="ARBA00022729"/>
    </source>
</evidence>
<reference evidence="14 15" key="1">
    <citation type="submission" date="2017-09" db="EMBL/GenBank/DDBJ databases">
        <title>Bacterial strain isolated from the female urinary microbiota.</title>
        <authorList>
            <person name="Thomas-White K."/>
            <person name="Kumar N."/>
            <person name="Forster S."/>
            <person name="Putonti C."/>
            <person name="Lawley T."/>
            <person name="Wolfe A.J."/>
        </authorList>
    </citation>
    <scope>NUCLEOTIDE SEQUENCE [LARGE SCALE GENOMIC DNA]</scope>
    <source>
        <strain evidence="14 15">UMB0834</strain>
    </source>
</reference>
<evidence type="ECO:0000256" key="11">
    <source>
        <dbReference type="SAM" id="SignalP"/>
    </source>
</evidence>
<evidence type="ECO:0000259" key="13">
    <source>
        <dbReference type="Pfam" id="PF24708"/>
    </source>
</evidence>
<feature type="compositionally biased region" description="Acidic residues" evidence="10">
    <location>
        <begin position="366"/>
        <end position="375"/>
    </location>
</feature>
<feature type="compositionally biased region" description="Low complexity" evidence="10">
    <location>
        <begin position="181"/>
        <end position="194"/>
    </location>
</feature>
<dbReference type="STRING" id="170573.GCA_001076995_00875"/>
<evidence type="ECO:0000313" key="15">
    <source>
        <dbReference type="Proteomes" id="UP000235748"/>
    </source>
</evidence>
<feature type="compositionally biased region" description="Polar residues" evidence="10">
    <location>
        <begin position="93"/>
        <end position="134"/>
    </location>
</feature>
<feature type="chain" id="PRO_5014711159" description="triacylglycerol lipase" evidence="11">
    <location>
        <begin position="36"/>
        <end position="800"/>
    </location>
</feature>
<dbReference type="Pfam" id="PF04650">
    <property type="entry name" value="YSIRK_signal"/>
    <property type="match status" value="1"/>
</dbReference>
<dbReference type="PANTHER" id="PTHR34043:SF3">
    <property type="entry name" value="ALPHA_BETA-HYDROLASES SUPERFAMILY PROTEIN"/>
    <property type="match status" value="1"/>
</dbReference>
<feature type="domain" description="YSIRK Gram-positive signal peptide" evidence="12">
    <location>
        <begin position="4"/>
        <end position="28"/>
    </location>
</feature>
<evidence type="ECO:0000256" key="2">
    <source>
        <dbReference type="ARBA" id="ARBA00004613"/>
    </source>
</evidence>
<dbReference type="InterPro" id="IPR056304">
    <property type="entry name" value="Lip-like_C"/>
</dbReference>
<evidence type="ECO:0000259" key="12">
    <source>
        <dbReference type="Pfam" id="PF04650"/>
    </source>
</evidence>
<dbReference type="Proteomes" id="UP000235748">
    <property type="component" value="Unassembled WGS sequence"/>
</dbReference>
<dbReference type="SUPFAM" id="SSF53474">
    <property type="entry name" value="alpha/beta-Hydrolases"/>
    <property type="match status" value="1"/>
</dbReference>
<keyword evidence="7" id="KW-0378">Hydrolase</keyword>
<evidence type="ECO:0000256" key="3">
    <source>
        <dbReference type="ARBA" id="ARBA00010701"/>
    </source>
</evidence>
<keyword evidence="6 11" id="KW-0732">Signal</keyword>
<comment type="caution">
    <text evidence="14">The sequence shown here is derived from an EMBL/GenBank/DDBJ whole genome shotgun (WGS) entry which is preliminary data.</text>
</comment>
<evidence type="ECO:0000256" key="5">
    <source>
        <dbReference type="ARBA" id="ARBA00022525"/>
    </source>
</evidence>
<organism evidence="14 15">
    <name type="scientific">Staphylococcus pettenkoferi</name>
    <dbReference type="NCBI Taxonomy" id="170573"/>
    <lineage>
        <taxon>Bacteria</taxon>
        <taxon>Bacillati</taxon>
        <taxon>Bacillota</taxon>
        <taxon>Bacilli</taxon>
        <taxon>Bacillales</taxon>
        <taxon>Staphylococcaceae</taxon>
        <taxon>Staphylococcus</taxon>
    </lineage>
</organism>
<protein>
    <recommendedName>
        <fullName evidence="4">triacylglycerol lipase</fullName>
        <ecNumber evidence="4">3.1.1.3</ecNumber>
    </recommendedName>
</protein>
<dbReference type="Pfam" id="PF24708">
    <property type="entry name" value="Lip_C"/>
    <property type="match status" value="1"/>
</dbReference>
<evidence type="ECO:0000256" key="4">
    <source>
        <dbReference type="ARBA" id="ARBA00013279"/>
    </source>
</evidence>
<dbReference type="GO" id="GO:0005576">
    <property type="term" value="C:extracellular region"/>
    <property type="evidence" value="ECO:0007669"/>
    <property type="project" value="UniProtKB-SubCell"/>
</dbReference>
<sequence>MKQRRNKYSIRKFSVGASSILIASLLFLGGGSAHAAEKAEQQGDSTTGSTTQTTGEQAVQDSESTPNTSQTSQQDTPQDSDATDHNDSLHKGTPQTDDANISSQDTPDNASTEQPTDNDASNNATQSDASPSTDDATHSKNHADQMPSQGQANDDADTKADNDETQAQSDNNDVAQDDQADTSQSHQDSAQQADQADKDTTAKDDDTQTAKQDQDADQQDKQDVDQLDDDADAQQADVAKHDSDATDHTSDKQSSKDEDPATSSAQDVTVQHDDAQTDDANHSADDHAATDDAKDQDSDAKHDSDAQAQDTHATEPSNQSAQTTPDKADDTNDAAQATSKMTAHQDTDDADKKKEIDPDFSAVDSETLDQQDQSEDEKKDKDDKEGLKTLKDNAVATQSNNKTKSRDAEEVKDQPDKKADQQQYKNKEPIVLVHGLSGYTDDIKPDVLEHYWGGDKADITQDLEQHGYKTYEASVSAFGSNYDRAVELYYYLKGGTVDYGAAHAEKYGHERYGKTYEGVYKDWEPGKKVHLVGHSMGGQTIRQLEELLRNGNKEEQDYQKEHGGDISPLYQGDHDNMISSITTLATPHNGSHGSDKLGNEALIRQVVYDYAKWTGGKDTKQDLGLGQWGLKQRDGESFNDYLKRVKQNDKLWKSKDNAFYDLSLAGASKINQNTSMNPNISYKTYTGSASHRSLGGRYKSDLNMMFLLSITGNVIGKVNEKEWRDNDGLVSVISGLHPFNQPHVDASDKDKKGVWQVTPVMKGWDHADFVGQDYSDTKRSAQELKEFYRCIADDLVSIEE</sequence>
<dbReference type="NCBIfam" id="NF047351">
    <property type="entry name" value="lipase_YSIRK_Sa"/>
    <property type="match status" value="1"/>
</dbReference>
<dbReference type="EC" id="3.1.1.3" evidence="4"/>
<dbReference type="AlphaFoldDB" id="A0A2N6QB92"/>
<feature type="compositionally biased region" description="Low complexity" evidence="10">
    <location>
        <begin position="42"/>
        <end position="55"/>
    </location>
</feature>
<gene>
    <name evidence="14" type="ORF">CJ235_12110</name>
</gene>
<feature type="compositionally biased region" description="Basic and acidic residues" evidence="10">
    <location>
        <begin position="404"/>
        <end position="426"/>
    </location>
</feature>
<proteinExistence type="inferred from homology"/>
<keyword evidence="5" id="KW-0964">Secreted</keyword>
<dbReference type="GO" id="GO:0016042">
    <property type="term" value="P:lipid catabolic process"/>
    <property type="evidence" value="ECO:0007669"/>
    <property type="project" value="UniProtKB-KW"/>
</dbReference>
<dbReference type="Gene3D" id="3.40.50.1820">
    <property type="entry name" value="alpha/beta hydrolase"/>
    <property type="match status" value="1"/>
</dbReference>
<dbReference type="PANTHER" id="PTHR34043">
    <property type="entry name" value="ALPHA/BETA-HYDROLASES SUPERFAMILY PROTEIN"/>
    <property type="match status" value="1"/>
</dbReference>
<evidence type="ECO:0000256" key="9">
    <source>
        <dbReference type="ARBA" id="ARBA00023098"/>
    </source>
</evidence>
<dbReference type="GO" id="GO:0004806">
    <property type="term" value="F:triacylglycerol lipase activity"/>
    <property type="evidence" value="ECO:0007669"/>
    <property type="project" value="UniProtKB-EC"/>
</dbReference>
<feature type="signal peptide" evidence="11">
    <location>
        <begin position="1"/>
        <end position="35"/>
    </location>
</feature>
<comment type="catalytic activity">
    <reaction evidence="1">
        <text>a triacylglycerol + H2O = a diacylglycerol + a fatty acid + H(+)</text>
        <dbReference type="Rhea" id="RHEA:12044"/>
        <dbReference type="ChEBI" id="CHEBI:15377"/>
        <dbReference type="ChEBI" id="CHEBI:15378"/>
        <dbReference type="ChEBI" id="CHEBI:17855"/>
        <dbReference type="ChEBI" id="CHEBI:18035"/>
        <dbReference type="ChEBI" id="CHEBI:28868"/>
        <dbReference type="EC" id="3.1.1.3"/>
    </reaction>
</comment>
<feature type="compositionally biased region" description="Polar residues" evidence="10">
    <location>
        <begin position="306"/>
        <end position="325"/>
    </location>
</feature>
<dbReference type="EMBL" id="PNGG01000012">
    <property type="protein sequence ID" value="PMC16790.1"/>
    <property type="molecule type" value="Genomic_DNA"/>
</dbReference>
<feature type="compositionally biased region" description="Basic and acidic residues" evidence="10">
    <location>
        <begin position="376"/>
        <end position="391"/>
    </location>
</feature>
<feature type="domain" description="Lipase-like C-terminal" evidence="13">
    <location>
        <begin position="426"/>
        <end position="799"/>
    </location>
</feature>
<evidence type="ECO:0000256" key="1">
    <source>
        <dbReference type="ARBA" id="ARBA00001024"/>
    </source>
</evidence>
<name>A0A2N6QB92_9STAP</name>
<dbReference type="NCBIfam" id="TIGR01168">
    <property type="entry name" value="YSIRK_signal"/>
    <property type="match status" value="1"/>
</dbReference>
<evidence type="ECO:0000256" key="7">
    <source>
        <dbReference type="ARBA" id="ARBA00022801"/>
    </source>
</evidence>
<feature type="compositionally biased region" description="Basic and acidic residues" evidence="10">
    <location>
        <begin position="343"/>
        <end position="357"/>
    </location>
</feature>
<feature type="compositionally biased region" description="Basic and acidic residues" evidence="10">
    <location>
        <begin position="238"/>
        <end position="259"/>
    </location>
</feature>
<keyword evidence="9" id="KW-0443">Lipid metabolism</keyword>
<feature type="compositionally biased region" description="Low complexity" evidence="10">
    <location>
        <begin position="64"/>
        <end position="80"/>
    </location>
</feature>
<feature type="compositionally biased region" description="Basic and acidic residues" evidence="10">
    <location>
        <begin position="195"/>
        <end position="224"/>
    </location>
</feature>
<dbReference type="InterPro" id="IPR005877">
    <property type="entry name" value="YSIRK_signal_dom"/>
</dbReference>
<evidence type="ECO:0000256" key="10">
    <source>
        <dbReference type="SAM" id="MobiDB-lite"/>
    </source>
</evidence>